<dbReference type="Pfam" id="PF03686">
    <property type="entry name" value="UPF0146"/>
    <property type="match status" value="1"/>
</dbReference>
<comment type="similarity">
    <text evidence="1 2">Belongs to the UPF0146 family.</text>
</comment>
<evidence type="ECO:0000313" key="4">
    <source>
        <dbReference type="Proteomes" id="UP001143747"/>
    </source>
</evidence>
<sequence length="133" mass="14905">MGNYKHIEECFSRYIIGNYQSAAEVGVGRNFTVAERIACAGVAVRTTDIFPQQPPAGVPFFRDDVCTPDLTRYHDTELIYAVRPGIEMVPCIIALARSVNADCIIYHLGNEIYERGGRIIDCGVVLHQYYSRT</sequence>
<keyword evidence="4" id="KW-1185">Reference proteome</keyword>
<dbReference type="InterPro" id="IPR005353">
    <property type="entry name" value="UPF0146"/>
</dbReference>
<evidence type="ECO:0000256" key="1">
    <source>
        <dbReference type="ARBA" id="ARBA00006969"/>
    </source>
</evidence>
<dbReference type="Gene3D" id="3.40.50.150">
    <property type="entry name" value="Vaccinia Virus protein VP39"/>
    <property type="match status" value="1"/>
</dbReference>
<accession>A0A9Q4PYE6</accession>
<proteinExistence type="inferred from homology"/>
<protein>
    <recommendedName>
        <fullName evidence="2">UPF0146 protein L0665_04115</fullName>
    </recommendedName>
</protein>
<name>A0A9Q4PYE6_9EURY</name>
<organism evidence="3 4">
    <name type="scientific">Methanogenium marinum</name>
    <dbReference type="NCBI Taxonomy" id="348610"/>
    <lineage>
        <taxon>Archaea</taxon>
        <taxon>Methanobacteriati</taxon>
        <taxon>Methanobacteriota</taxon>
        <taxon>Stenosarchaea group</taxon>
        <taxon>Methanomicrobia</taxon>
        <taxon>Methanomicrobiales</taxon>
        <taxon>Methanomicrobiaceae</taxon>
        <taxon>Methanogenium</taxon>
    </lineage>
</organism>
<comment type="caution">
    <text evidence="3">The sequence shown here is derived from an EMBL/GenBank/DDBJ whole genome shotgun (WGS) entry which is preliminary data.</text>
</comment>
<dbReference type="HAMAP" id="MF_00341">
    <property type="entry name" value="UPF0146"/>
    <property type="match status" value="1"/>
</dbReference>
<evidence type="ECO:0000256" key="2">
    <source>
        <dbReference type="HAMAP-Rule" id="MF_00341"/>
    </source>
</evidence>
<evidence type="ECO:0000313" key="3">
    <source>
        <dbReference type="EMBL" id="MDE4907797.1"/>
    </source>
</evidence>
<reference evidence="3" key="1">
    <citation type="submission" date="2022-01" db="EMBL/GenBank/DDBJ databases">
        <title>Draft genome of Methanogenium marinum DSM 15558.</title>
        <authorList>
            <person name="Chen S.-C."/>
            <person name="You Y.-T."/>
        </authorList>
    </citation>
    <scope>NUCLEOTIDE SEQUENCE</scope>
    <source>
        <strain evidence="3">DSM 15558</strain>
    </source>
</reference>
<dbReference type="Proteomes" id="UP001143747">
    <property type="component" value="Unassembled WGS sequence"/>
</dbReference>
<dbReference type="EMBL" id="JAKELO010000002">
    <property type="protein sequence ID" value="MDE4907797.1"/>
    <property type="molecule type" value="Genomic_DNA"/>
</dbReference>
<dbReference type="InterPro" id="IPR029063">
    <property type="entry name" value="SAM-dependent_MTases_sf"/>
</dbReference>
<dbReference type="AlphaFoldDB" id="A0A9Q4PYE6"/>
<dbReference type="RefSeq" id="WP_274924443.1">
    <property type="nucleotide sequence ID" value="NZ_JAKELO010000002.1"/>
</dbReference>
<gene>
    <name evidence="3" type="ORF">L0665_04115</name>
</gene>